<evidence type="ECO:0000313" key="3">
    <source>
        <dbReference type="Proteomes" id="UP000789831"/>
    </source>
</evidence>
<sequence length="756" mass="86429">MSASTGKTISPPTINEVEGYKATEDLINFLREQDIGLEDKHFNILREQEVDGETFLRLNVDKLMQVGLKLGPAEKISKLIEKIKGEGQDSAFIPYTYQKLKISNAFPNGLPYKKPTPLLYSSGLRWNYQLDRSLRETLQTELLRHYQHHKNGERDKNYIPIYLFISGPGIGKSRNATEFHHTAVECAPKDSELRSRLENAWVFNISYENGNSLRISEQDAYLAVGTRMLLQLFSGERTLDNIIGNYEPPSPWDVLALIAKYEDKKLEDATVILVVDGLHNTMSDRNDGLNKNSSFYKTLTNIGDLSLWKTFVIFCCTATTAEPIENFIAESSRKRVFLPVPSLKPPTVTHDGIIKDVFDISDPIIRLLVSDCGGHGRALEVLQDSLSQDNINNFNISDLMGSLRNTLENLYKKAFSYTSDEAKQIVRAVLTHKLLDLYKPIIKSTLTPDKVTRIGMFRFEKVGNSNYGFLTMPYIWLWIMVGQFADRDDPQLQHWRFDDYEEHLSKNDKSLATEYCSWQNFEYFNASFRCLKSKMLNEGEITSILEIYYGAKLNGDICFKNHHLQLDTASQQVDTRSTRSNSEHWYIKCEHDTIDVRKCTHCIINGVSAPHGDVFLGLDTPGDVNEVHQYKLLNINSTFTQKNYNDERKKSASEDDYFIFITTKDNLNIELPRNSGIVYKQNWDAYFGPFAGRAFIFAAEGPPNINTAGRAQLELVSQVGKIRAEQIITKRPFHDIQDAVNKTGIPEKILKRFKYE</sequence>
<feature type="domain" description="SAM" evidence="1">
    <location>
        <begin position="18"/>
        <end position="86"/>
    </location>
</feature>
<name>A0A9N9E6S5_9GLOM</name>
<reference evidence="2" key="1">
    <citation type="submission" date="2021-06" db="EMBL/GenBank/DDBJ databases">
        <authorList>
            <person name="Kallberg Y."/>
            <person name="Tangrot J."/>
            <person name="Rosling A."/>
        </authorList>
    </citation>
    <scope>NUCLEOTIDE SEQUENCE</scope>
    <source>
        <strain evidence="2">MT106</strain>
    </source>
</reference>
<protein>
    <submittedName>
        <fullName evidence="2">586_t:CDS:1</fullName>
    </submittedName>
</protein>
<dbReference type="SUPFAM" id="SSF81585">
    <property type="entry name" value="PsbU/PolX domain-like"/>
    <property type="match status" value="1"/>
</dbReference>
<evidence type="ECO:0000259" key="1">
    <source>
        <dbReference type="SMART" id="SM00454"/>
    </source>
</evidence>
<dbReference type="AlphaFoldDB" id="A0A9N9E6S5"/>
<dbReference type="OrthoDB" id="5597935at2759"/>
<evidence type="ECO:0000313" key="2">
    <source>
        <dbReference type="EMBL" id="CAG8667413.1"/>
    </source>
</evidence>
<keyword evidence="3" id="KW-1185">Reference proteome</keyword>
<comment type="caution">
    <text evidence="2">The sequence shown here is derived from an EMBL/GenBank/DDBJ whole genome shotgun (WGS) entry which is preliminary data.</text>
</comment>
<dbReference type="Gene3D" id="1.10.150.50">
    <property type="entry name" value="Transcription Factor, Ets-1"/>
    <property type="match status" value="1"/>
</dbReference>
<dbReference type="Proteomes" id="UP000789831">
    <property type="component" value="Unassembled WGS sequence"/>
</dbReference>
<dbReference type="InterPro" id="IPR013761">
    <property type="entry name" value="SAM/pointed_sf"/>
</dbReference>
<dbReference type="Gene3D" id="1.10.150.320">
    <property type="entry name" value="Photosystem II 12 kDa extrinsic protein"/>
    <property type="match status" value="1"/>
</dbReference>
<dbReference type="Pfam" id="PF00536">
    <property type="entry name" value="SAM_1"/>
    <property type="match status" value="1"/>
</dbReference>
<accession>A0A9N9E6S5</accession>
<dbReference type="SUPFAM" id="SSF47769">
    <property type="entry name" value="SAM/Pointed domain"/>
    <property type="match status" value="1"/>
</dbReference>
<dbReference type="EMBL" id="CAJVPL010007029">
    <property type="protein sequence ID" value="CAG8667413.1"/>
    <property type="molecule type" value="Genomic_DNA"/>
</dbReference>
<dbReference type="InterPro" id="IPR001660">
    <property type="entry name" value="SAM"/>
</dbReference>
<organism evidence="2 3">
    <name type="scientific">Ambispora gerdemannii</name>
    <dbReference type="NCBI Taxonomy" id="144530"/>
    <lineage>
        <taxon>Eukaryota</taxon>
        <taxon>Fungi</taxon>
        <taxon>Fungi incertae sedis</taxon>
        <taxon>Mucoromycota</taxon>
        <taxon>Glomeromycotina</taxon>
        <taxon>Glomeromycetes</taxon>
        <taxon>Archaeosporales</taxon>
        <taxon>Ambisporaceae</taxon>
        <taxon>Ambispora</taxon>
    </lineage>
</organism>
<gene>
    <name evidence="2" type="ORF">AGERDE_LOCUS12100</name>
</gene>
<dbReference type="SMART" id="SM00454">
    <property type="entry name" value="SAM"/>
    <property type="match status" value="1"/>
</dbReference>
<proteinExistence type="predicted"/>